<dbReference type="Proteomes" id="UP000327157">
    <property type="component" value="Chromosome 8"/>
</dbReference>
<evidence type="ECO:0000313" key="3">
    <source>
        <dbReference type="Proteomes" id="UP000327157"/>
    </source>
</evidence>
<accession>A0A5N5I0X1</accession>
<protein>
    <recommendedName>
        <fullName evidence="1">PB1 domain-containing protein</fullName>
    </recommendedName>
</protein>
<dbReference type="PANTHER" id="PTHR31066:SF33">
    <property type="entry name" value="OS07G0556300 PROTEIN"/>
    <property type="match status" value="1"/>
</dbReference>
<sequence>MKYQLPNEDLNSMISVTTDEDVDNMMEEYNRIAQNQNSKLAWLYLFLFIKGSDNSINSSDTHDQLVQTVIELRLQNKFLKSQFEGF</sequence>
<organism evidence="2 3">
    <name type="scientific">Pyrus ussuriensis x Pyrus communis</name>
    <dbReference type="NCBI Taxonomy" id="2448454"/>
    <lineage>
        <taxon>Eukaryota</taxon>
        <taxon>Viridiplantae</taxon>
        <taxon>Streptophyta</taxon>
        <taxon>Embryophyta</taxon>
        <taxon>Tracheophyta</taxon>
        <taxon>Spermatophyta</taxon>
        <taxon>Magnoliopsida</taxon>
        <taxon>eudicotyledons</taxon>
        <taxon>Gunneridae</taxon>
        <taxon>Pentapetalae</taxon>
        <taxon>rosids</taxon>
        <taxon>fabids</taxon>
        <taxon>Rosales</taxon>
        <taxon>Rosaceae</taxon>
        <taxon>Amygdaloideae</taxon>
        <taxon>Maleae</taxon>
        <taxon>Pyrus</taxon>
    </lineage>
</organism>
<comment type="caution">
    <text evidence="2">The sequence shown here is derived from an EMBL/GenBank/DDBJ whole genome shotgun (WGS) entry which is preliminary data.</text>
</comment>
<gene>
    <name evidence="2" type="ORF">D8674_034089</name>
</gene>
<reference evidence="2 3" key="3">
    <citation type="submission" date="2019-11" db="EMBL/GenBank/DDBJ databases">
        <title>A de novo genome assembly of a pear dwarfing rootstock.</title>
        <authorList>
            <person name="Wang F."/>
            <person name="Wang J."/>
            <person name="Li S."/>
            <person name="Zhang Y."/>
            <person name="Fang M."/>
            <person name="Ma L."/>
            <person name="Zhao Y."/>
            <person name="Jiang S."/>
        </authorList>
    </citation>
    <scope>NUCLEOTIDE SEQUENCE [LARGE SCALE GENOMIC DNA]</scope>
    <source>
        <strain evidence="2">S2</strain>
        <tissue evidence="2">Leaf</tissue>
    </source>
</reference>
<dbReference type="InterPro" id="IPR053198">
    <property type="entry name" value="Gynoecium_Dev_Regulator"/>
</dbReference>
<dbReference type="InterPro" id="IPR000270">
    <property type="entry name" value="PB1_dom"/>
</dbReference>
<dbReference type="SUPFAM" id="SSF54277">
    <property type="entry name" value="CAD &amp; PB1 domains"/>
    <property type="match status" value="1"/>
</dbReference>
<dbReference type="EMBL" id="SMOL01000148">
    <property type="protein sequence ID" value="KAB2629294.1"/>
    <property type="molecule type" value="Genomic_DNA"/>
</dbReference>
<feature type="domain" description="PB1" evidence="1">
    <location>
        <begin position="2"/>
        <end position="36"/>
    </location>
</feature>
<name>A0A5N5I0X1_9ROSA</name>
<evidence type="ECO:0000259" key="1">
    <source>
        <dbReference type="Pfam" id="PF00564"/>
    </source>
</evidence>
<keyword evidence="3" id="KW-1185">Reference proteome</keyword>
<proteinExistence type="predicted"/>
<evidence type="ECO:0000313" key="2">
    <source>
        <dbReference type="EMBL" id="KAB2629294.1"/>
    </source>
</evidence>
<dbReference type="PANTHER" id="PTHR31066">
    <property type="entry name" value="OS05G0427100 PROTEIN-RELATED"/>
    <property type="match status" value="1"/>
</dbReference>
<dbReference type="Pfam" id="PF00564">
    <property type="entry name" value="PB1"/>
    <property type="match status" value="1"/>
</dbReference>
<reference evidence="2 3" key="1">
    <citation type="submission" date="2019-09" db="EMBL/GenBank/DDBJ databases">
        <authorList>
            <person name="Ou C."/>
        </authorList>
    </citation>
    <scope>NUCLEOTIDE SEQUENCE [LARGE SCALE GENOMIC DNA]</scope>
    <source>
        <strain evidence="2">S2</strain>
        <tissue evidence="2">Leaf</tissue>
    </source>
</reference>
<dbReference type="OrthoDB" id="774308at2759"/>
<dbReference type="AlphaFoldDB" id="A0A5N5I0X1"/>
<reference evidence="3" key="2">
    <citation type="submission" date="2019-10" db="EMBL/GenBank/DDBJ databases">
        <title>A de novo genome assembly of a pear dwarfing rootstock.</title>
        <authorList>
            <person name="Wang F."/>
            <person name="Wang J."/>
            <person name="Li S."/>
            <person name="Zhang Y."/>
            <person name="Fang M."/>
            <person name="Ma L."/>
            <person name="Zhao Y."/>
            <person name="Jiang S."/>
        </authorList>
    </citation>
    <scope>NUCLEOTIDE SEQUENCE [LARGE SCALE GENOMIC DNA]</scope>
</reference>